<dbReference type="InterPro" id="IPR000073">
    <property type="entry name" value="AB_hydrolase_1"/>
</dbReference>
<proteinExistence type="predicted"/>
<dbReference type="PRINTS" id="PR00111">
    <property type="entry name" value="ABHYDROLASE"/>
</dbReference>
<comment type="caution">
    <text evidence="2">The sequence shown here is derived from an EMBL/GenBank/DDBJ whole genome shotgun (WGS) entry which is preliminary data.</text>
</comment>
<dbReference type="Proteomes" id="UP001165587">
    <property type="component" value="Unassembled WGS sequence"/>
</dbReference>
<dbReference type="AlphaFoldDB" id="A0AA41XHB0"/>
<evidence type="ECO:0000313" key="2">
    <source>
        <dbReference type="EMBL" id="MCS5725740.1"/>
    </source>
</evidence>
<dbReference type="GO" id="GO:0004806">
    <property type="term" value="F:triacylglycerol lipase activity"/>
    <property type="evidence" value="ECO:0007669"/>
    <property type="project" value="TreeGrafter"/>
</dbReference>
<evidence type="ECO:0000313" key="3">
    <source>
        <dbReference type="Proteomes" id="UP001165587"/>
    </source>
</evidence>
<reference evidence="2" key="1">
    <citation type="submission" date="2022-08" db="EMBL/GenBank/DDBJ databases">
        <authorList>
            <person name="Deng Y."/>
            <person name="Han X.-F."/>
            <person name="Zhang Y.-Q."/>
        </authorList>
    </citation>
    <scope>NUCLEOTIDE SEQUENCE</scope>
    <source>
        <strain evidence="2">CPCC 203407</strain>
    </source>
</reference>
<dbReference type="Gene3D" id="3.40.50.1820">
    <property type="entry name" value="alpha/beta hydrolase"/>
    <property type="match status" value="1"/>
</dbReference>
<evidence type="ECO:0000259" key="1">
    <source>
        <dbReference type="Pfam" id="PF00561"/>
    </source>
</evidence>
<dbReference type="EMBL" id="JANLCK010000003">
    <property type="protein sequence ID" value="MCS5725740.1"/>
    <property type="molecule type" value="Genomic_DNA"/>
</dbReference>
<dbReference type="SUPFAM" id="SSF53474">
    <property type="entry name" value="alpha/beta-Hydrolases"/>
    <property type="match status" value="1"/>
</dbReference>
<protein>
    <submittedName>
        <fullName evidence="2">Alpha/beta fold hydrolase</fullName>
    </submittedName>
</protein>
<keyword evidence="2" id="KW-0378">Hydrolase</keyword>
<sequence>MREELHERHGERMLRVNGVDLCIAEFGDEGGQGVVLVPGASSASDWWDDAFCEALAAGGHRVVRYDLRDTGRSTTRPLGQPDYTGDDLVEDLTALIRALELTPAHVVGLSLGGGLAQQLAIAHPETLASLSLLSTSPGGDDLPPMSAELAASFDAPSQPDDEGAPSVREAYVRSTLADESRFGGTIPVDEQRIRRIAGRVFDRSIDVEAGANHWGIPSASGTRAQLAEIAVPTLVVHGTEDPLFPLAHGEALAREIPDARLLPVPGLGHQFPPPETWDLIVPALLEHFRSAR</sequence>
<organism evidence="2 3">
    <name type="scientific">Herbiconiux oxytropis</name>
    <dbReference type="NCBI Taxonomy" id="2970915"/>
    <lineage>
        <taxon>Bacteria</taxon>
        <taxon>Bacillati</taxon>
        <taxon>Actinomycetota</taxon>
        <taxon>Actinomycetes</taxon>
        <taxon>Micrococcales</taxon>
        <taxon>Microbacteriaceae</taxon>
        <taxon>Herbiconiux</taxon>
    </lineage>
</organism>
<name>A0AA41XHB0_9MICO</name>
<accession>A0AA41XHB0</accession>
<dbReference type="InterPro" id="IPR029058">
    <property type="entry name" value="AB_hydrolase_fold"/>
</dbReference>
<dbReference type="Pfam" id="PF00561">
    <property type="entry name" value="Abhydrolase_1"/>
    <property type="match status" value="1"/>
</dbReference>
<dbReference type="GO" id="GO:0046503">
    <property type="term" value="P:glycerolipid catabolic process"/>
    <property type="evidence" value="ECO:0007669"/>
    <property type="project" value="TreeGrafter"/>
</dbReference>
<gene>
    <name evidence="2" type="ORF">N1028_07500</name>
</gene>
<dbReference type="PANTHER" id="PTHR43433">
    <property type="entry name" value="HYDROLASE, ALPHA/BETA FOLD FAMILY PROTEIN"/>
    <property type="match status" value="1"/>
</dbReference>
<feature type="domain" description="AB hydrolase-1" evidence="1">
    <location>
        <begin position="34"/>
        <end position="269"/>
    </location>
</feature>
<dbReference type="PANTHER" id="PTHR43433:SF5">
    <property type="entry name" value="AB HYDROLASE-1 DOMAIN-CONTAINING PROTEIN"/>
    <property type="match status" value="1"/>
</dbReference>
<dbReference type="InterPro" id="IPR050471">
    <property type="entry name" value="AB_hydrolase"/>
</dbReference>
<keyword evidence="3" id="KW-1185">Reference proteome</keyword>
<dbReference type="RefSeq" id="WP_259526313.1">
    <property type="nucleotide sequence ID" value="NZ_JANLCK010000003.1"/>
</dbReference>